<dbReference type="STRING" id="1619313.EM595_0178"/>
<comment type="similarity">
    <text evidence="1">Belongs to the LysR transcriptional regulatory family.</text>
</comment>
<dbReference type="SUPFAM" id="SSF53850">
    <property type="entry name" value="Periplasmic binding protein-like II"/>
    <property type="match status" value="1"/>
</dbReference>
<organism evidence="6 7">
    <name type="scientific">Duffyella gerundensis</name>
    <dbReference type="NCBI Taxonomy" id="1619313"/>
    <lineage>
        <taxon>Bacteria</taxon>
        <taxon>Pseudomonadati</taxon>
        <taxon>Pseudomonadota</taxon>
        <taxon>Gammaproteobacteria</taxon>
        <taxon>Enterobacterales</taxon>
        <taxon>Erwiniaceae</taxon>
        <taxon>Duffyella</taxon>
    </lineage>
</organism>
<protein>
    <submittedName>
        <fullName evidence="6">LysR family transcriptional regulator</fullName>
    </submittedName>
</protein>
<sequence>MNTHYGGGPDRIELMQTFIRIVESGNLSAAAMRLNTTQPTISRRLQALEKLLGLKLIQRTTHAFKLTDDGERCYAHARQLLETWHALADELTGASDAPAGTLRVRAPHAFGQDQMIAPLAEYLRRYPQVNVEWMLNDHSPDFIADGVDCAIQVGTQLDPALVAILLAEVPRIIVASPELLAAHPSITGVEQLTDLPWLALSTFYRNEIVLSRGEQEKVNLAIAPRLSSDSLYAIQRAARSGLGIAIVSAWIVQDDLASGKLVHLLPEWQASPLPVYLIYPWASYYPARLRTFLAMMKAVMPGLTGTQAIRVGEPGGPPGRRLV</sequence>
<evidence type="ECO:0000256" key="3">
    <source>
        <dbReference type="ARBA" id="ARBA00023125"/>
    </source>
</evidence>
<keyword evidence="3" id="KW-0238">DNA-binding</keyword>
<dbReference type="Gene3D" id="3.40.190.290">
    <property type="match status" value="1"/>
</dbReference>
<dbReference type="CDD" id="cd08422">
    <property type="entry name" value="PBP2_CrgA_like"/>
    <property type="match status" value="1"/>
</dbReference>
<dbReference type="GO" id="GO:0006351">
    <property type="term" value="P:DNA-templated transcription"/>
    <property type="evidence" value="ECO:0007669"/>
    <property type="project" value="TreeGrafter"/>
</dbReference>
<dbReference type="PANTHER" id="PTHR30537">
    <property type="entry name" value="HTH-TYPE TRANSCRIPTIONAL REGULATOR"/>
    <property type="match status" value="1"/>
</dbReference>
<dbReference type="Pfam" id="PF00126">
    <property type="entry name" value="HTH_1"/>
    <property type="match status" value="1"/>
</dbReference>
<dbReference type="EMBL" id="LN907827">
    <property type="protein sequence ID" value="CUU22415.1"/>
    <property type="molecule type" value="Genomic_DNA"/>
</dbReference>
<reference evidence="7" key="1">
    <citation type="submission" date="2015-11" db="EMBL/GenBank/DDBJ databases">
        <authorList>
            <person name="Blom J."/>
        </authorList>
    </citation>
    <scope>NUCLEOTIDE SEQUENCE [LARGE SCALE GENOMIC DNA]</scope>
</reference>
<dbReference type="RefSeq" id="WP_067426893.1">
    <property type="nucleotide sequence ID" value="NZ_LN907827.1"/>
</dbReference>
<dbReference type="KEGG" id="ege:EM595_0178"/>
<dbReference type="GO" id="GO:0043565">
    <property type="term" value="F:sequence-specific DNA binding"/>
    <property type="evidence" value="ECO:0007669"/>
    <property type="project" value="TreeGrafter"/>
</dbReference>
<evidence type="ECO:0000256" key="1">
    <source>
        <dbReference type="ARBA" id="ARBA00009437"/>
    </source>
</evidence>
<dbReference type="PATRIC" id="fig|1619313.3.peg.185"/>
<evidence type="ECO:0000259" key="5">
    <source>
        <dbReference type="PROSITE" id="PS50931"/>
    </source>
</evidence>
<dbReference type="InterPro" id="IPR005119">
    <property type="entry name" value="LysR_subst-bd"/>
</dbReference>
<dbReference type="PROSITE" id="PS50931">
    <property type="entry name" value="HTH_LYSR"/>
    <property type="match status" value="1"/>
</dbReference>
<dbReference type="GO" id="GO:0003700">
    <property type="term" value="F:DNA-binding transcription factor activity"/>
    <property type="evidence" value="ECO:0007669"/>
    <property type="project" value="InterPro"/>
</dbReference>
<accession>A0A0U5KYA4</accession>
<keyword evidence="4" id="KW-0804">Transcription</keyword>
<evidence type="ECO:0000313" key="7">
    <source>
        <dbReference type="Proteomes" id="UP000059419"/>
    </source>
</evidence>
<dbReference type="Proteomes" id="UP000059419">
    <property type="component" value="Chromosome 1"/>
</dbReference>
<dbReference type="InterPro" id="IPR058163">
    <property type="entry name" value="LysR-type_TF_proteobact-type"/>
</dbReference>
<evidence type="ECO:0000256" key="4">
    <source>
        <dbReference type="ARBA" id="ARBA00023163"/>
    </source>
</evidence>
<evidence type="ECO:0000313" key="6">
    <source>
        <dbReference type="EMBL" id="CUU22415.1"/>
    </source>
</evidence>
<proteinExistence type="inferred from homology"/>
<feature type="domain" description="HTH lysR-type" evidence="5">
    <location>
        <begin position="10"/>
        <end position="67"/>
    </location>
</feature>
<dbReference type="PANTHER" id="PTHR30537:SF35">
    <property type="entry name" value="TRANSCRIPTIONAL REGULATORY PROTEIN"/>
    <property type="match status" value="1"/>
</dbReference>
<evidence type="ECO:0000256" key="2">
    <source>
        <dbReference type="ARBA" id="ARBA00023015"/>
    </source>
</evidence>
<gene>
    <name evidence="6" type="ORF">EM595_0178</name>
</gene>
<keyword evidence="7" id="KW-1185">Reference proteome</keyword>
<dbReference type="Gene3D" id="1.10.10.10">
    <property type="entry name" value="Winged helix-like DNA-binding domain superfamily/Winged helix DNA-binding domain"/>
    <property type="match status" value="1"/>
</dbReference>
<dbReference type="InterPro" id="IPR000847">
    <property type="entry name" value="LysR_HTH_N"/>
</dbReference>
<dbReference type="OrthoDB" id="8723543at2"/>
<dbReference type="InterPro" id="IPR036390">
    <property type="entry name" value="WH_DNA-bd_sf"/>
</dbReference>
<name>A0A0U5KYA4_9GAMM</name>
<dbReference type="PRINTS" id="PR00039">
    <property type="entry name" value="HTHLYSR"/>
</dbReference>
<dbReference type="SUPFAM" id="SSF46785">
    <property type="entry name" value="Winged helix' DNA-binding domain"/>
    <property type="match status" value="1"/>
</dbReference>
<dbReference type="Pfam" id="PF03466">
    <property type="entry name" value="LysR_substrate"/>
    <property type="match status" value="1"/>
</dbReference>
<dbReference type="AlphaFoldDB" id="A0A0U5KYA4"/>
<dbReference type="InterPro" id="IPR036388">
    <property type="entry name" value="WH-like_DNA-bd_sf"/>
</dbReference>
<dbReference type="FunFam" id="1.10.10.10:FF:000001">
    <property type="entry name" value="LysR family transcriptional regulator"/>
    <property type="match status" value="1"/>
</dbReference>
<keyword evidence="2" id="KW-0805">Transcription regulation</keyword>